<reference evidence="1" key="4">
    <citation type="journal article" date="2022" name="Sci. Total Environ.">
        <title>Prevalence, transmission, and molecular epidemiology of tet(X)-positive bacteria among humans, animals, and environmental niches in China: An epidemiological, and genomic-based study.</title>
        <authorList>
            <person name="Dong N."/>
            <person name="Zeng Y."/>
            <person name="Cai C."/>
            <person name="Sun C."/>
            <person name="Lu J."/>
            <person name="Liu C."/>
            <person name="Zhou H."/>
            <person name="Sun Q."/>
            <person name="Shu L."/>
            <person name="Wang H."/>
            <person name="Wang Y."/>
            <person name="Wang S."/>
            <person name="Wu C."/>
            <person name="Chan E.W."/>
            <person name="Chen G."/>
            <person name="Shen Z."/>
            <person name="Chen S."/>
            <person name="Zhang R."/>
        </authorList>
    </citation>
    <scope>NUCLEOTIDE SEQUENCE</scope>
    <source>
        <strain evidence="1">DF49-4</strain>
    </source>
</reference>
<dbReference type="Proteomes" id="UP000405075">
    <property type="component" value="Chromosome"/>
</dbReference>
<dbReference type="Pfam" id="PF08888">
    <property type="entry name" value="HopJ"/>
    <property type="match status" value="1"/>
</dbReference>
<dbReference type="AlphaFoldDB" id="A0AAP4HBX0"/>
<reference evidence="1" key="3">
    <citation type="submission" date="2020-06" db="EMBL/GenBank/DDBJ databases">
        <authorList>
            <person name="Dong N."/>
        </authorList>
    </citation>
    <scope>NUCLEOTIDE SEQUENCE</scope>
    <source>
        <strain evidence="1">DF49-4</strain>
    </source>
</reference>
<dbReference type="Gene3D" id="3.20.160.10">
    <property type="entry name" value="vpa0580 domain like"/>
    <property type="match status" value="1"/>
</dbReference>
<dbReference type="Proteomes" id="UP001174419">
    <property type="component" value="Unassembled WGS sequence"/>
</dbReference>
<evidence type="ECO:0000313" key="2">
    <source>
        <dbReference type="EMBL" id="QGM26682.1"/>
    </source>
</evidence>
<protein>
    <submittedName>
        <fullName evidence="1">HopJ type III effector protein</fullName>
    </submittedName>
</protein>
<dbReference type="EMBL" id="CP046045">
    <property type="protein sequence ID" value="QGM26682.1"/>
    <property type="molecule type" value="Genomic_DNA"/>
</dbReference>
<dbReference type="EMBL" id="JACANG010000001">
    <property type="protein sequence ID" value="MDM1717639.1"/>
    <property type="molecule type" value="Genomic_DNA"/>
</dbReference>
<name>A0AAP4HBX0_9GAMM</name>
<evidence type="ECO:0000313" key="1">
    <source>
        <dbReference type="EMBL" id="MDM1717639.1"/>
    </source>
</evidence>
<evidence type="ECO:0000313" key="3">
    <source>
        <dbReference type="Proteomes" id="UP000405075"/>
    </source>
</evidence>
<dbReference type="InterPro" id="IPR038604">
    <property type="entry name" value="HopJ_sf"/>
</dbReference>
<gene>
    <name evidence="2" type="ORF">GJD93_02775</name>
    <name evidence="1" type="ORF">HX110_00405</name>
</gene>
<proteinExistence type="predicted"/>
<dbReference type="RefSeq" id="WP_154320287.1">
    <property type="nucleotide sequence ID" value="NZ_CP046045.1"/>
</dbReference>
<evidence type="ECO:0000313" key="4">
    <source>
        <dbReference type="Proteomes" id="UP001174419"/>
    </source>
</evidence>
<reference evidence="2" key="2">
    <citation type="submission" date="2019-11" db="EMBL/GenBank/DDBJ databases">
        <authorList>
            <person name="Yao H."/>
            <person name="Du X."/>
            <person name="Yu R."/>
            <person name="Li A."/>
        </authorList>
    </citation>
    <scope>NUCLEOTIDE SEQUENCE</scope>
    <source>
        <strain evidence="2">19110F47</strain>
    </source>
</reference>
<organism evidence="1 4">
    <name type="scientific">Acinetobacter towneri</name>
    <dbReference type="NCBI Taxonomy" id="202956"/>
    <lineage>
        <taxon>Bacteria</taxon>
        <taxon>Pseudomonadati</taxon>
        <taxon>Pseudomonadota</taxon>
        <taxon>Gammaproteobacteria</taxon>
        <taxon>Moraxellales</taxon>
        <taxon>Moraxellaceae</taxon>
        <taxon>Acinetobacter</taxon>
    </lineage>
</organism>
<reference evidence="3" key="1">
    <citation type="submission" date="2019-11" db="EMBL/GenBank/DDBJ databases">
        <title>Escherichia coli 1916D6.</title>
        <authorList>
            <person name="Yao H."/>
            <person name="Du X."/>
            <person name="Yu R."/>
            <person name="Li A."/>
        </authorList>
    </citation>
    <scope>NUCLEOTIDE SEQUENCE [LARGE SCALE GENOMIC DNA]</scope>
    <source>
        <strain evidence="3">19110F47</strain>
    </source>
</reference>
<dbReference type="InterPro" id="IPR014984">
    <property type="entry name" value="HopJ"/>
</dbReference>
<accession>A0AAP4HBX0</accession>
<sequence length="110" mass="11994">MAKELLAQVEAGSATFADVIAFIEAHYNHTPTAFKNGQQNNAATENQGSAKIFSFAKLNGLNQAQTLSLFAEHYASVLATPEGIDHQNIRQFMQHGWDGIQFETLALSAK</sequence>